<dbReference type="PROSITE" id="PS50949">
    <property type="entry name" value="HTH_GNTR"/>
    <property type="match status" value="1"/>
</dbReference>
<evidence type="ECO:0000256" key="1">
    <source>
        <dbReference type="ARBA" id="ARBA00023015"/>
    </source>
</evidence>
<dbReference type="AlphaFoldDB" id="A0A934HTQ6"/>
<dbReference type="GO" id="GO:0045892">
    <property type="term" value="P:negative regulation of DNA-templated transcription"/>
    <property type="evidence" value="ECO:0007669"/>
    <property type="project" value="TreeGrafter"/>
</dbReference>
<organism evidence="5 6">
    <name type="scientific">Clostridium aciditolerans</name>
    <dbReference type="NCBI Taxonomy" id="339861"/>
    <lineage>
        <taxon>Bacteria</taxon>
        <taxon>Bacillati</taxon>
        <taxon>Bacillota</taxon>
        <taxon>Clostridia</taxon>
        <taxon>Eubacteriales</taxon>
        <taxon>Clostridiaceae</taxon>
        <taxon>Clostridium</taxon>
    </lineage>
</organism>
<dbReference type="FunFam" id="1.10.10.10:FF:000079">
    <property type="entry name" value="GntR family transcriptional regulator"/>
    <property type="match status" value="1"/>
</dbReference>
<keyword evidence="3" id="KW-0804">Transcription</keyword>
<gene>
    <name evidence="5" type="ORF">I6U51_15790</name>
</gene>
<dbReference type="InterPro" id="IPR050679">
    <property type="entry name" value="Bact_HTH_transcr_reg"/>
</dbReference>
<dbReference type="SUPFAM" id="SSF46785">
    <property type="entry name" value="Winged helix' DNA-binding domain"/>
    <property type="match status" value="1"/>
</dbReference>
<dbReference type="Pfam" id="PF00392">
    <property type="entry name" value="GntR"/>
    <property type="match status" value="1"/>
</dbReference>
<dbReference type="SUPFAM" id="SSF64288">
    <property type="entry name" value="Chorismate lyase-like"/>
    <property type="match status" value="1"/>
</dbReference>
<evidence type="ECO:0000313" key="6">
    <source>
        <dbReference type="Proteomes" id="UP000622687"/>
    </source>
</evidence>
<evidence type="ECO:0000256" key="2">
    <source>
        <dbReference type="ARBA" id="ARBA00023125"/>
    </source>
</evidence>
<dbReference type="GO" id="GO:0003677">
    <property type="term" value="F:DNA binding"/>
    <property type="evidence" value="ECO:0007669"/>
    <property type="project" value="UniProtKB-KW"/>
</dbReference>
<dbReference type="PANTHER" id="PTHR44846">
    <property type="entry name" value="MANNOSYL-D-GLYCERATE TRANSPORT/METABOLISM SYSTEM REPRESSOR MNGR-RELATED"/>
    <property type="match status" value="1"/>
</dbReference>
<accession>A0A934HTQ6</accession>
<dbReference type="RefSeq" id="WP_211143549.1">
    <property type="nucleotide sequence ID" value="NZ_JAEEGB010000018.1"/>
</dbReference>
<evidence type="ECO:0000256" key="3">
    <source>
        <dbReference type="ARBA" id="ARBA00023163"/>
    </source>
</evidence>
<reference evidence="5" key="1">
    <citation type="submission" date="2020-12" db="EMBL/GenBank/DDBJ databases">
        <title>Clostridium thailandense sp. nov., a novel acetogenic bacterium isolated from peat land soil in Thailand.</title>
        <authorList>
            <person name="Chaikitkaew S."/>
            <person name="Birkeland N.K."/>
        </authorList>
    </citation>
    <scope>NUCLEOTIDE SEQUENCE</scope>
    <source>
        <strain evidence="5">DSM 17425</strain>
    </source>
</reference>
<dbReference type="Gene3D" id="3.40.1410.10">
    <property type="entry name" value="Chorismate lyase-like"/>
    <property type="match status" value="1"/>
</dbReference>
<dbReference type="InterPro" id="IPR036390">
    <property type="entry name" value="WH_DNA-bd_sf"/>
</dbReference>
<name>A0A934HTQ6_9CLOT</name>
<dbReference type="CDD" id="cd07377">
    <property type="entry name" value="WHTH_GntR"/>
    <property type="match status" value="1"/>
</dbReference>
<sequence length="243" mass="28410">MRIVSKDNPLPLHYQIKQVIQEMIENEELKPGDVIPTERELCEIQGVSRMTVNKAIMSLVNEGILYREQGKGTFVSEPKEKRQLSQLKGFTEEMEEKGLKTSTKILSFEIKDATKKNKTILNMPENEDKVIEINRLRIRENEPIALETVWLPRNLFSDMTRDTIEGKSLYKVFKEKYKYDLKKAKQTIEPIALNEYESGLLGLEEDALALMFRRTTYMEDGIPIEYTKAIYRSDKYKYEIILT</sequence>
<dbReference type="Gene3D" id="1.10.10.10">
    <property type="entry name" value="Winged helix-like DNA-binding domain superfamily/Winged helix DNA-binding domain"/>
    <property type="match status" value="1"/>
</dbReference>
<keyword evidence="6" id="KW-1185">Reference proteome</keyword>
<proteinExistence type="predicted"/>
<keyword evidence="1" id="KW-0805">Transcription regulation</keyword>
<dbReference type="SMART" id="SM00866">
    <property type="entry name" value="UTRA"/>
    <property type="match status" value="1"/>
</dbReference>
<dbReference type="EMBL" id="JAEEGB010000018">
    <property type="protein sequence ID" value="MBI6874145.1"/>
    <property type="molecule type" value="Genomic_DNA"/>
</dbReference>
<keyword evidence="2" id="KW-0238">DNA-binding</keyword>
<dbReference type="SMART" id="SM00345">
    <property type="entry name" value="HTH_GNTR"/>
    <property type="match status" value="1"/>
</dbReference>
<comment type="caution">
    <text evidence="5">The sequence shown here is derived from an EMBL/GenBank/DDBJ whole genome shotgun (WGS) entry which is preliminary data.</text>
</comment>
<dbReference type="PANTHER" id="PTHR44846:SF1">
    <property type="entry name" value="MANNOSYL-D-GLYCERATE TRANSPORT_METABOLISM SYSTEM REPRESSOR MNGR-RELATED"/>
    <property type="match status" value="1"/>
</dbReference>
<evidence type="ECO:0000313" key="5">
    <source>
        <dbReference type="EMBL" id="MBI6874145.1"/>
    </source>
</evidence>
<dbReference type="GO" id="GO:0003700">
    <property type="term" value="F:DNA-binding transcription factor activity"/>
    <property type="evidence" value="ECO:0007669"/>
    <property type="project" value="InterPro"/>
</dbReference>
<dbReference type="InterPro" id="IPR011663">
    <property type="entry name" value="UTRA"/>
</dbReference>
<dbReference type="Proteomes" id="UP000622687">
    <property type="component" value="Unassembled WGS sequence"/>
</dbReference>
<dbReference type="PRINTS" id="PR00035">
    <property type="entry name" value="HTHGNTR"/>
</dbReference>
<protein>
    <submittedName>
        <fullName evidence="5">GntR family transcriptional regulator</fullName>
    </submittedName>
</protein>
<evidence type="ECO:0000259" key="4">
    <source>
        <dbReference type="PROSITE" id="PS50949"/>
    </source>
</evidence>
<feature type="domain" description="HTH gntR-type" evidence="4">
    <location>
        <begin position="10"/>
        <end position="78"/>
    </location>
</feature>
<dbReference type="InterPro" id="IPR000524">
    <property type="entry name" value="Tscrpt_reg_HTH_GntR"/>
</dbReference>
<dbReference type="Pfam" id="PF07702">
    <property type="entry name" value="UTRA"/>
    <property type="match status" value="1"/>
</dbReference>
<dbReference type="InterPro" id="IPR036388">
    <property type="entry name" value="WH-like_DNA-bd_sf"/>
</dbReference>
<dbReference type="InterPro" id="IPR028978">
    <property type="entry name" value="Chorismate_lyase_/UTRA_dom_sf"/>
</dbReference>